<feature type="compositionally biased region" description="Pro residues" evidence="5">
    <location>
        <begin position="761"/>
        <end position="776"/>
    </location>
</feature>
<feature type="region of interest" description="Disordered" evidence="5">
    <location>
        <begin position="1"/>
        <end position="43"/>
    </location>
</feature>
<dbReference type="SMART" id="SM00906">
    <property type="entry name" value="Fungal_trans"/>
    <property type="match status" value="1"/>
</dbReference>
<feature type="compositionally biased region" description="Basic and acidic residues" evidence="5">
    <location>
        <begin position="33"/>
        <end position="43"/>
    </location>
</feature>
<accession>A0A6A6SCW4</accession>
<sequence>MTSTPVPAPAPGAGAAAATSATSSHASHASRRVPLDKRKRTETSCDKCKSRKQKCRKEAGQSACRYCTLHHIECLTTQPRKKRLYGSVEGLGNRLALLESLVKGLLPEADVSNLDEMRQLGLSLGIPLPDAPQADKGAGGEQKSGSGTEGEEPLSLLPDQQGQVQYIGPASSFSFHLKLRSLCGRGTFREFVLFGKNAAEQEEGADDCDEAREARDARHSHSHPPLSTPSAASTADHNSPAAAAAADTPTFESLIGAYFDHINPDFPVLHEASFREAYEGFVGRDKADPAWLCSFLCVLLLSRRVARVDVPDRDEKEWWRRVQTLLPVVIFTSSVMAVQALMLAAIHLHNTNHRDACWNLTGTAVRIAFAIGLHQDKVNTMQTPLARELRKRIWWTLYAFEQMQVSSYDRPSAINQAGVKIGCPNERIIGMASYCPPDYCRWFNQMAVHLGSACRAPKNTKSSSSEESYVGPLSPAAGVMRDLERWHAGLPQHLRIEALETSPPSFHRPLLLLHALYHYTVIVLCRAALLARATSLLKEGTDSTNAALTGMADSCTESGRALSRILLQLESMHKFDPITWWDIFYTLASGSILVLDLVCSNIKSGSNEVSESKILLSQLAELAQRHRRNPHMPGTIEKFASIVPELHSMADSMHAKISPPLATKLGPPPDAFNTRHESHGLPGTSPFQFAASATNSGAYMLADNVSGRFYPENEFAGGPAYSNTRFDRNTQMSFMDFTINNIHDWNWGDLGSLLGNESVPPQVPPGHPPRPGPGTG</sequence>
<dbReference type="InterPro" id="IPR051127">
    <property type="entry name" value="Fungal_SecMet_Regulators"/>
</dbReference>
<feature type="compositionally biased region" description="Low complexity" evidence="5">
    <location>
        <begin position="223"/>
        <end position="243"/>
    </location>
</feature>
<dbReference type="PANTHER" id="PTHR47424:SF6">
    <property type="entry name" value="PROLINE UTILIZATION TRANS-ACTIVATOR"/>
    <property type="match status" value="1"/>
</dbReference>
<dbReference type="InterPro" id="IPR036864">
    <property type="entry name" value="Zn2-C6_fun-type_DNA-bd_sf"/>
</dbReference>
<keyword evidence="1" id="KW-0479">Metal-binding</keyword>
<dbReference type="GO" id="GO:0003677">
    <property type="term" value="F:DNA binding"/>
    <property type="evidence" value="ECO:0007669"/>
    <property type="project" value="InterPro"/>
</dbReference>
<evidence type="ECO:0000256" key="4">
    <source>
        <dbReference type="ARBA" id="ARBA00023242"/>
    </source>
</evidence>
<dbReference type="EMBL" id="MU006777">
    <property type="protein sequence ID" value="KAF2645715.1"/>
    <property type="molecule type" value="Genomic_DNA"/>
</dbReference>
<dbReference type="GO" id="GO:0000981">
    <property type="term" value="F:DNA-binding transcription factor activity, RNA polymerase II-specific"/>
    <property type="evidence" value="ECO:0007669"/>
    <property type="project" value="InterPro"/>
</dbReference>
<dbReference type="CDD" id="cd12148">
    <property type="entry name" value="fungal_TF_MHR"/>
    <property type="match status" value="1"/>
</dbReference>
<reference evidence="7" key="1">
    <citation type="journal article" date="2020" name="Stud. Mycol.">
        <title>101 Dothideomycetes genomes: a test case for predicting lifestyles and emergence of pathogens.</title>
        <authorList>
            <person name="Haridas S."/>
            <person name="Albert R."/>
            <person name="Binder M."/>
            <person name="Bloem J."/>
            <person name="Labutti K."/>
            <person name="Salamov A."/>
            <person name="Andreopoulos B."/>
            <person name="Baker S."/>
            <person name="Barry K."/>
            <person name="Bills G."/>
            <person name="Bluhm B."/>
            <person name="Cannon C."/>
            <person name="Castanera R."/>
            <person name="Culley D."/>
            <person name="Daum C."/>
            <person name="Ezra D."/>
            <person name="Gonzalez J."/>
            <person name="Henrissat B."/>
            <person name="Kuo A."/>
            <person name="Liang C."/>
            <person name="Lipzen A."/>
            <person name="Lutzoni F."/>
            <person name="Magnuson J."/>
            <person name="Mondo S."/>
            <person name="Nolan M."/>
            <person name="Ohm R."/>
            <person name="Pangilinan J."/>
            <person name="Park H.-J."/>
            <person name="Ramirez L."/>
            <person name="Alfaro M."/>
            <person name="Sun H."/>
            <person name="Tritt A."/>
            <person name="Yoshinaga Y."/>
            <person name="Zwiers L.-H."/>
            <person name="Turgeon B."/>
            <person name="Goodwin S."/>
            <person name="Spatafora J."/>
            <person name="Crous P."/>
            <person name="Grigoriev I."/>
        </authorList>
    </citation>
    <scope>NUCLEOTIDE SEQUENCE</scope>
    <source>
        <strain evidence="7">CBS 473.64</strain>
    </source>
</reference>
<protein>
    <recommendedName>
        <fullName evidence="6">Zn(2)-C6 fungal-type domain-containing protein</fullName>
    </recommendedName>
</protein>
<dbReference type="InterPro" id="IPR007219">
    <property type="entry name" value="XnlR_reg_dom"/>
</dbReference>
<dbReference type="PROSITE" id="PS00463">
    <property type="entry name" value="ZN2_CY6_FUNGAL_1"/>
    <property type="match status" value="1"/>
</dbReference>
<dbReference type="AlphaFoldDB" id="A0A6A6SCW4"/>
<feature type="region of interest" description="Disordered" evidence="5">
    <location>
        <begin position="125"/>
        <end position="155"/>
    </location>
</feature>
<keyword evidence="4" id="KW-0539">Nucleus</keyword>
<feature type="compositionally biased region" description="Low complexity" evidence="5">
    <location>
        <begin position="11"/>
        <end position="27"/>
    </location>
</feature>
<evidence type="ECO:0000313" key="7">
    <source>
        <dbReference type="EMBL" id="KAF2645715.1"/>
    </source>
</evidence>
<feature type="domain" description="Zn(2)-C6 fungal-type" evidence="6">
    <location>
        <begin position="44"/>
        <end position="74"/>
    </location>
</feature>
<evidence type="ECO:0000256" key="5">
    <source>
        <dbReference type="SAM" id="MobiDB-lite"/>
    </source>
</evidence>
<dbReference type="InterPro" id="IPR001138">
    <property type="entry name" value="Zn2Cys6_DnaBD"/>
</dbReference>
<organism evidence="7 8">
    <name type="scientific">Massarina eburnea CBS 473.64</name>
    <dbReference type="NCBI Taxonomy" id="1395130"/>
    <lineage>
        <taxon>Eukaryota</taxon>
        <taxon>Fungi</taxon>
        <taxon>Dikarya</taxon>
        <taxon>Ascomycota</taxon>
        <taxon>Pezizomycotina</taxon>
        <taxon>Dothideomycetes</taxon>
        <taxon>Pleosporomycetidae</taxon>
        <taxon>Pleosporales</taxon>
        <taxon>Massarineae</taxon>
        <taxon>Massarinaceae</taxon>
        <taxon>Massarina</taxon>
    </lineage>
</organism>
<dbReference type="OrthoDB" id="3266505at2759"/>
<feature type="region of interest" description="Disordered" evidence="5">
    <location>
        <begin position="202"/>
        <end position="243"/>
    </location>
</feature>
<evidence type="ECO:0000256" key="1">
    <source>
        <dbReference type="ARBA" id="ARBA00022723"/>
    </source>
</evidence>
<evidence type="ECO:0000256" key="3">
    <source>
        <dbReference type="ARBA" id="ARBA00023163"/>
    </source>
</evidence>
<dbReference type="Gene3D" id="4.10.240.10">
    <property type="entry name" value="Zn(2)-C6 fungal-type DNA-binding domain"/>
    <property type="match status" value="1"/>
</dbReference>
<proteinExistence type="predicted"/>
<evidence type="ECO:0000259" key="6">
    <source>
        <dbReference type="PROSITE" id="PS00463"/>
    </source>
</evidence>
<keyword evidence="2" id="KW-0805">Transcription regulation</keyword>
<dbReference type="Pfam" id="PF04082">
    <property type="entry name" value="Fungal_trans"/>
    <property type="match status" value="1"/>
</dbReference>
<feature type="region of interest" description="Disordered" evidence="5">
    <location>
        <begin position="756"/>
        <end position="776"/>
    </location>
</feature>
<gene>
    <name evidence="7" type="ORF">P280DRAFT_127942</name>
</gene>
<dbReference type="Proteomes" id="UP000799753">
    <property type="component" value="Unassembled WGS sequence"/>
</dbReference>
<dbReference type="GO" id="GO:0008270">
    <property type="term" value="F:zinc ion binding"/>
    <property type="evidence" value="ECO:0007669"/>
    <property type="project" value="InterPro"/>
</dbReference>
<name>A0A6A6SCW4_9PLEO</name>
<feature type="compositionally biased region" description="Pro residues" evidence="5">
    <location>
        <begin position="1"/>
        <end position="10"/>
    </location>
</feature>
<keyword evidence="3" id="KW-0804">Transcription</keyword>
<dbReference type="SUPFAM" id="SSF57701">
    <property type="entry name" value="Zn2/Cys6 DNA-binding domain"/>
    <property type="match status" value="1"/>
</dbReference>
<evidence type="ECO:0000256" key="2">
    <source>
        <dbReference type="ARBA" id="ARBA00023015"/>
    </source>
</evidence>
<dbReference type="CDD" id="cd00067">
    <property type="entry name" value="GAL4"/>
    <property type="match status" value="1"/>
</dbReference>
<dbReference type="GO" id="GO:0006351">
    <property type="term" value="P:DNA-templated transcription"/>
    <property type="evidence" value="ECO:0007669"/>
    <property type="project" value="InterPro"/>
</dbReference>
<evidence type="ECO:0000313" key="8">
    <source>
        <dbReference type="Proteomes" id="UP000799753"/>
    </source>
</evidence>
<dbReference type="PANTHER" id="PTHR47424">
    <property type="entry name" value="REGULATORY PROTEIN GAL4"/>
    <property type="match status" value="1"/>
</dbReference>
<keyword evidence="8" id="KW-1185">Reference proteome</keyword>